<organism evidence="2 3">
    <name type="scientific">Cuscuta australis</name>
    <dbReference type="NCBI Taxonomy" id="267555"/>
    <lineage>
        <taxon>Eukaryota</taxon>
        <taxon>Viridiplantae</taxon>
        <taxon>Streptophyta</taxon>
        <taxon>Embryophyta</taxon>
        <taxon>Tracheophyta</taxon>
        <taxon>Spermatophyta</taxon>
        <taxon>Magnoliopsida</taxon>
        <taxon>eudicotyledons</taxon>
        <taxon>Gunneridae</taxon>
        <taxon>Pentapetalae</taxon>
        <taxon>asterids</taxon>
        <taxon>lamiids</taxon>
        <taxon>Solanales</taxon>
        <taxon>Convolvulaceae</taxon>
        <taxon>Cuscuteae</taxon>
        <taxon>Cuscuta</taxon>
        <taxon>Cuscuta subgen. Grammica</taxon>
        <taxon>Cuscuta sect. Cleistogrammica</taxon>
    </lineage>
</organism>
<dbReference type="PANTHER" id="PTHR12741">
    <property type="entry name" value="LYST-INTERACTING PROTEIN LIP5 DOPAMINE RESPONSIVE PROTEIN DRG-1"/>
    <property type="match status" value="1"/>
</dbReference>
<dbReference type="EMBL" id="NQVE01000145">
    <property type="protein sequence ID" value="RAL44342.1"/>
    <property type="molecule type" value="Genomic_DNA"/>
</dbReference>
<dbReference type="GO" id="GO:0005886">
    <property type="term" value="C:plasma membrane"/>
    <property type="evidence" value="ECO:0007669"/>
    <property type="project" value="TreeGrafter"/>
</dbReference>
<keyword evidence="1" id="KW-1133">Transmembrane helix</keyword>
<reference evidence="2 3" key="1">
    <citation type="submission" date="2018-06" db="EMBL/GenBank/DDBJ databases">
        <title>The Genome of Cuscuta australis (Dodder) Provides Insight into the Evolution of Plant Parasitism.</title>
        <authorList>
            <person name="Liu H."/>
        </authorList>
    </citation>
    <scope>NUCLEOTIDE SEQUENCE [LARGE SCALE GENOMIC DNA]</scope>
    <source>
        <strain evidence="3">cv. Yunnan</strain>
        <tissue evidence="2">Vines</tissue>
    </source>
</reference>
<evidence type="ECO:0000313" key="2">
    <source>
        <dbReference type="EMBL" id="RAL44342.1"/>
    </source>
</evidence>
<name>A0A328DEL5_9ASTE</name>
<comment type="caution">
    <text evidence="2">The sequence shown here is derived from an EMBL/GenBank/DDBJ whole genome shotgun (WGS) entry which is preliminary data.</text>
</comment>
<protein>
    <submittedName>
        <fullName evidence="2">Uncharacterized protein</fullName>
    </submittedName>
</protein>
<proteinExistence type="predicted"/>
<feature type="transmembrane region" description="Helical" evidence="1">
    <location>
        <begin position="53"/>
        <end position="74"/>
    </location>
</feature>
<dbReference type="Proteomes" id="UP000249390">
    <property type="component" value="Unassembled WGS sequence"/>
</dbReference>
<evidence type="ECO:0000256" key="1">
    <source>
        <dbReference type="SAM" id="Phobius"/>
    </source>
</evidence>
<dbReference type="AlphaFoldDB" id="A0A328DEL5"/>
<accession>A0A328DEL5</accession>
<sequence length="96" mass="10679">MNVICTQAVRLGRRFLSADHHLAFRFLKALLFLGVIAIIITLSYICDLSVRDLIVCCLAFLPTGWGLILVAQAMRPLIDGTGMWNFTESNFVPPPT</sequence>
<dbReference type="PANTHER" id="PTHR12741:SF22">
    <property type="entry name" value="CALLOSE SYNTHASE 8-RELATED"/>
    <property type="match status" value="1"/>
</dbReference>
<keyword evidence="3" id="KW-1185">Reference proteome</keyword>
<keyword evidence="1" id="KW-0812">Transmembrane</keyword>
<evidence type="ECO:0000313" key="3">
    <source>
        <dbReference type="Proteomes" id="UP000249390"/>
    </source>
</evidence>
<gene>
    <name evidence="2" type="ORF">DM860_017448</name>
</gene>
<feature type="transmembrane region" description="Helical" evidence="1">
    <location>
        <begin position="26"/>
        <end position="46"/>
    </location>
</feature>
<dbReference type="GO" id="GO:0046527">
    <property type="term" value="F:glucosyltransferase activity"/>
    <property type="evidence" value="ECO:0007669"/>
    <property type="project" value="TreeGrafter"/>
</dbReference>
<keyword evidence="1" id="KW-0472">Membrane</keyword>